<reference evidence="3" key="2">
    <citation type="journal article" date="2018" name="Environ. Microbiol.">
        <title>Bloom of a denitrifying methanotroph, 'Candidatus Methylomirabilis limnetica', in a deep stratified lake.</title>
        <authorList>
            <person name="Graf J.S."/>
            <person name="Mayr M.J."/>
            <person name="Marchant H.K."/>
            <person name="Tienken D."/>
            <person name="Hach P.F."/>
            <person name="Brand A."/>
            <person name="Schubert C.J."/>
            <person name="Kuypers M.M."/>
            <person name="Milucka J."/>
        </authorList>
    </citation>
    <scope>NUCLEOTIDE SEQUENCE [LARGE SCALE GENOMIC DNA]</scope>
    <source>
        <strain evidence="3">Zug</strain>
    </source>
</reference>
<dbReference type="Proteomes" id="UP000241436">
    <property type="component" value="Unassembled WGS sequence"/>
</dbReference>
<evidence type="ECO:0000313" key="2">
    <source>
        <dbReference type="EMBL" id="PTL36459.1"/>
    </source>
</evidence>
<dbReference type="EMBL" id="NVQC01000015">
    <property type="protein sequence ID" value="PTL36459.1"/>
    <property type="molecule type" value="Genomic_DNA"/>
</dbReference>
<feature type="domain" description="DUF5615" evidence="1">
    <location>
        <begin position="1"/>
        <end position="107"/>
    </location>
</feature>
<dbReference type="AlphaFoldDB" id="A0A2T4TZA6"/>
<evidence type="ECO:0000259" key="1">
    <source>
        <dbReference type="Pfam" id="PF18480"/>
    </source>
</evidence>
<proteinExistence type="predicted"/>
<sequence length="117" mass="12826">MNFLADEGVDRQIVDRLRAGGHEVYYAAESAPASSDDHLLQYANERHAIVVTSDKDFGELVYRMRRVHAGVILLRLTGLSIDAKCDHVLAVLRERAAEIPGAFTVITPGAVRIRGVA</sequence>
<comment type="caution">
    <text evidence="2">The sequence shown here is derived from an EMBL/GenBank/DDBJ whole genome shotgun (WGS) entry which is preliminary data.</text>
</comment>
<protein>
    <recommendedName>
        <fullName evidence="1">DUF5615 domain-containing protein</fullName>
    </recommendedName>
</protein>
<evidence type="ECO:0000313" key="3">
    <source>
        <dbReference type="Proteomes" id="UP000241436"/>
    </source>
</evidence>
<dbReference type="OrthoDB" id="9806751at2"/>
<keyword evidence="3" id="KW-1185">Reference proteome</keyword>
<organism evidence="2 3">
    <name type="scientific">Candidatus Methylomirabilis limnetica</name>
    <dbReference type="NCBI Taxonomy" id="2033718"/>
    <lineage>
        <taxon>Bacteria</taxon>
        <taxon>Candidatus Methylomirabilota</taxon>
        <taxon>Candidatus Methylomirabilia</taxon>
        <taxon>Candidatus Methylomirabilales</taxon>
        <taxon>Candidatus Methylomirabilaceae</taxon>
        <taxon>Candidatus Methylomirabilis</taxon>
    </lineage>
</organism>
<dbReference type="RefSeq" id="WP_107561530.1">
    <property type="nucleotide sequence ID" value="NZ_NVQC01000015.1"/>
</dbReference>
<reference evidence="2 3" key="1">
    <citation type="submission" date="2017-09" db="EMBL/GenBank/DDBJ databases">
        <title>Bloom of a denitrifying methanotroph, Candidatus Methylomirabilis limnetica, in a deep stratified lake.</title>
        <authorList>
            <person name="Graf J.S."/>
            <person name="Marchant H.K."/>
            <person name="Tienken D."/>
            <person name="Hach P.F."/>
            <person name="Brand A."/>
            <person name="Schubert C.J."/>
            <person name="Kuypers M.M."/>
            <person name="Milucka J."/>
        </authorList>
    </citation>
    <scope>NUCLEOTIDE SEQUENCE [LARGE SCALE GENOMIC DNA]</scope>
    <source>
        <strain evidence="2 3">Zug</strain>
    </source>
</reference>
<dbReference type="Pfam" id="PF18480">
    <property type="entry name" value="DUF5615"/>
    <property type="match status" value="1"/>
</dbReference>
<name>A0A2T4TZA6_9BACT</name>
<accession>A0A2T4TZA6</accession>
<gene>
    <name evidence="2" type="ORF">CLG94_03620</name>
</gene>
<dbReference type="InterPro" id="IPR041049">
    <property type="entry name" value="DUF5615"/>
</dbReference>